<name>A0AC35FB74_9BILA</name>
<evidence type="ECO:0000313" key="1">
    <source>
        <dbReference type="Proteomes" id="UP000887580"/>
    </source>
</evidence>
<dbReference type="Proteomes" id="UP000887580">
    <property type="component" value="Unplaced"/>
</dbReference>
<sequence length="1105" mass="124704">MFSLSLSKIWQFADNLETDGWIYTVIKDLKLREITDKFTVINEFIQGCRNAANALVRGLTVLSIQLMESSSKKASFNIINGKLEHIENDIAFVGRRILVNTIESVLIESDNKHSSEPLQALITAICSNATKIPNVYFFIDALVELRKTRSSMLVMNWEIFDKLARHICDIPSEVGVKVMSALMPVIIQRSGMRKAIFTSLRTEMVSISKVSTALPVMFQLLRSLIEQPEAKAAFQCSQSFASFSSQLAGSQNKETGAVLDAIPIFECIKRCMHQSPATKCLVYKGIVDICKKNNYFVMHGLDLLLHELTSLPELKISAYMDKTSDGYNCVKYQCPQLLKATHAVLSAASFAYENVPQYAQTQLSQNGVDTISKAHSALENYINSVIDVHLEDLKMDKTNEDLKNETTKTSYYGIFGIMLLQLYDVIIECLWEFNSDDTNDEALNKIEDLISRRKALSELVETKKKSEKDPNNKDESVEVPKLIVQDLQIDIPKLSAMLEDLDSPELENRASSDGMSLKDKFLPWIFHRIHDSVSLLNPKTSTCLSSLKSLTSMACALLKFYSSKEPESSTDAVIKAFAVAQTKAIESYNKILLYILSKYQGKCSEPLKEIFEKVISVDYGDLTEYPQYTQIGKHVAEVAEIEISHTDGDNLNAAGYNTDFRIYSSKHIAAYYQKILPAIFANRQSYERKKVLNEYHKQICSFLSVARKLSSMLTSSSNLIRTSIMDIILEIAEKHDIGDKNAAVDFWKGVLEIIAHSNCDDKWIAILNNLVHFSVCLVTGETDDPSVYKSLKPDIAPQFYVAVTRTLSYLLSKVRTAINAKNVNGDIIYDSFLVTVCCIVEKFAENILKIVKIDDELVTKNEQMVTSALEMLTDFYATLNCIAQEFKTKINNKVEIDGWESLLAFDRVIGEVTDKIVKESANKFGCGKYTLLQTKSSKSPKTPKVPDLTKISKAKKPSKPKKTSDKPIKTEEEIAEAKARRQHDEMVRRNKKDEKLFIRLEKEFETFHNTLLFIEEKCGTQDCPLTLPAVEEKAMRIFRIDEGALNQVFCDNDESGEEEVEDEEEAERNENDASDEENDASDEKNDASDEDKRKTDDSDKNSDSE</sequence>
<dbReference type="WBParaSite" id="PS1159_v2.g15739.t1">
    <property type="protein sequence ID" value="PS1159_v2.g15739.t1"/>
    <property type="gene ID" value="PS1159_v2.g15739"/>
</dbReference>
<organism evidence="1 2">
    <name type="scientific">Panagrolaimus sp. PS1159</name>
    <dbReference type="NCBI Taxonomy" id="55785"/>
    <lineage>
        <taxon>Eukaryota</taxon>
        <taxon>Metazoa</taxon>
        <taxon>Ecdysozoa</taxon>
        <taxon>Nematoda</taxon>
        <taxon>Chromadorea</taxon>
        <taxon>Rhabditida</taxon>
        <taxon>Tylenchina</taxon>
        <taxon>Panagrolaimomorpha</taxon>
        <taxon>Panagrolaimoidea</taxon>
        <taxon>Panagrolaimidae</taxon>
        <taxon>Panagrolaimus</taxon>
    </lineage>
</organism>
<accession>A0AC35FB74</accession>
<proteinExistence type="predicted"/>
<evidence type="ECO:0000313" key="2">
    <source>
        <dbReference type="WBParaSite" id="PS1159_v2.g15739.t1"/>
    </source>
</evidence>
<protein>
    <submittedName>
        <fullName evidence="2">FANCI helical domain-containing protein</fullName>
    </submittedName>
</protein>
<reference evidence="2" key="1">
    <citation type="submission" date="2022-11" db="UniProtKB">
        <authorList>
            <consortium name="WormBaseParasite"/>
        </authorList>
    </citation>
    <scope>IDENTIFICATION</scope>
</reference>